<evidence type="ECO:0000313" key="4">
    <source>
        <dbReference type="Proteomes" id="UP000887569"/>
    </source>
</evidence>
<dbReference type="InterPro" id="IPR013783">
    <property type="entry name" value="Ig-like_fold"/>
</dbReference>
<proteinExistence type="predicted"/>
<feature type="domain" description="MSP" evidence="3">
    <location>
        <begin position="17"/>
        <end position="137"/>
    </location>
</feature>
<dbReference type="Gene3D" id="2.60.40.10">
    <property type="entry name" value="Immunoglobulins"/>
    <property type="match status" value="1"/>
</dbReference>
<dbReference type="Pfam" id="PF00635">
    <property type="entry name" value="Motile_Sperm"/>
    <property type="match status" value="1"/>
</dbReference>
<feature type="compositionally biased region" description="Basic and acidic residues" evidence="2">
    <location>
        <begin position="360"/>
        <end position="405"/>
    </location>
</feature>
<feature type="compositionally biased region" description="Polar residues" evidence="2">
    <location>
        <begin position="332"/>
        <end position="357"/>
    </location>
</feature>
<feature type="region of interest" description="Disordered" evidence="2">
    <location>
        <begin position="326"/>
        <end position="418"/>
    </location>
</feature>
<reference evidence="5" key="1">
    <citation type="submission" date="2022-11" db="UniProtKB">
        <authorList>
            <consortium name="WormBaseParasite"/>
        </authorList>
    </citation>
    <scope>IDENTIFICATION</scope>
</reference>
<name>A0A915A768_PARUN</name>
<keyword evidence="1" id="KW-0963">Cytoplasm</keyword>
<evidence type="ECO:0000259" key="3">
    <source>
        <dbReference type="PROSITE" id="PS50202"/>
    </source>
</evidence>
<dbReference type="PANTHER" id="PTHR21513">
    <property type="entry name" value="MAJOR SPERM PROTEIN"/>
    <property type="match status" value="1"/>
</dbReference>
<sequence length="418" mass="46980">MMANEENVSFVLDIVSLAAVDNNDCVVFRQQEGVDSVASAIILVGNPTKQHQICKVKTTSNKMFIIRPALFNLEPYSELPVKITYIPGGESAGKLREEQWFAVHCIASTDSNKSAGQCWDENDPKSHKIKRLRAKFEIARKNEPSSITDKGLLSSRMETASSDLSSGERSARKCESTLHCVPSKSIHFEAVKGRNMKRLFTTMSFVNSTEVRRAVQVLCPLDPEFNGFHVETFTVDPRSQYDLTMCFLPSRSFREQAKVTKPYIIVTHIEAADPSKSAKEIWEQHKKTPNAKCAIKRIPIEYDDSALDALLNEHEIDKRYILTRSGSEKNSADSNSGSSDEEQSIPNSVDTDLSQNAVLKDGDERFTRKRKEEMTGVDAFERSVQENCDADQHAEEINNGRRENNELDPASRLSNTHK</sequence>
<dbReference type="InterPro" id="IPR000535">
    <property type="entry name" value="MSP_dom"/>
</dbReference>
<dbReference type="SUPFAM" id="SSF49354">
    <property type="entry name" value="PapD-like"/>
    <property type="match status" value="1"/>
</dbReference>
<dbReference type="AlphaFoldDB" id="A0A915A768"/>
<organism evidence="4 5">
    <name type="scientific">Parascaris univalens</name>
    <name type="common">Nematode worm</name>
    <dbReference type="NCBI Taxonomy" id="6257"/>
    <lineage>
        <taxon>Eukaryota</taxon>
        <taxon>Metazoa</taxon>
        <taxon>Ecdysozoa</taxon>
        <taxon>Nematoda</taxon>
        <taxon>Chromadorea</taxon>
        <taxon>Rhabditida</taxon>
        <taxon>Spirurina</taxon>
        <taxon>Ascaridomorpha</taxon>
        <taxon>Ascaridoidea</taxon>
        <taxon>Ascarididae</taxon>
        <taxon>Parascaris</taxon>
    </lineage>
</organism>
<evidence type="ECO:0000256" key="1">
    <source>
        <dbReference type="RuleBase" id="RU003425"/>
    </source>
</evidence>
<comment type="function">
    <text evidence="1">Central component in molecular interactions underlying sperm crawling. Forms an extensive filament system that extends from sperm villipoda, along the leading edge of the pseudopod.</text>
</comment>
<dbReference type="PANTHER" id="PTHR21513:SF19">
    <property type="entry name" value="MAJOR SPERM PROTEIN"/>
    <property type="match status" value="1"/>
</dbReference>
<keyword evidence="1" id="KW-0206">Cytoskeleton</keyword>
<dbReference type="Proteomes" id="UP000887569">
    <property type="component" value="Unplaced"/>
</dbReference>
<evidence type="ECO:0000256" key="2">
    <source>
        <dbReference type="SAM" id="MobiDB-lite"/>
    </source>
</evidence>
<dbReference type="PROSITE" id="PS50202">
    <property type="entry name" value="MSP"/>
    <property type="match status" value="1"/>
</dbReference>
<dbReference type="WBParaSite" id="PgR002_g162_t01">
    <property type="protein sequence ID" value="PgR002_g162_t01"/>
    <property type="gene ID" value="PgR002_g162"/>
</dbReference>
<accession>A0A915A768</accession>
<keyword evidence="4" id="KW-1185">Reference proteome</keyword>
<evidence type="ECO:0000313" key="5">
    <source>
        <dbReference type="WBParaSite" id="PgR002_g162_t01"/>
    </source>
</evidence>
<dbReference type="InterPro" id="IPR008962">
    <property type="entry name" value="PapD-like_sf"/>
</dbReference>
<protein>
    <recommendedName>
        <fullName evidence="1">Major sperm protein</fullName>
    </recommendedName>
</protein>